<dbReference type="SUPFAM" id="SSF54593">
    <property type="entry name" value="Glyoxalase/Bleomycin resistance protein/Dihydroxybiphenyl dioxygenase"/>
    <property type="match status" value="1"/>
</dbReference>
<gene>
    <name evidence="1" type="ORF">C7410_1089</name>
</gene>
<dbReference type="InterPro" id="IPR029068">
    <property type="entry name" value="Glyas_Bleomycin-R_OHBP_Dase"/>
</dbReference>
<reference evidence="1 2" key="1">
    <citation type="submission" date="2018-06" db="EMBL/GenBank/DDBJ databases">
        <title>Genomic Encyclopedia of Type Strains, Phase IV (KMG-V): Genome sequencing to study the core and pangenomes of soil and plant-associated prokaryotes.</title>
        <authorList>
            <person name="Whitman W."/>
        </authorList>
    </citation>
    <scope>NUCLEOTIDE SEQUENCE [LARGE SCALE GENOMIC DNA]</scope>
    <source>
        <strain evidence="1 2">SRCL-318</strain>
    </source>
</reference>
<organism evidence="1 2">
    <name type="scientific">Paraburkholderia silvatlantica</name>
    <dbReference type="NCBI Taxonomy" id="321895"/>
    <lineage>
        <taxon>Bacteria</taxon>
        <taxon>Pseudomonadati</taxon>
        <taxon>Pseudomonadota</taxon>
        <taxon>Betaproteobacteria</taxon>
        <taxon>Burkholderiales</taxon>
        <taxon>Burkholderiaceae</taxon>
        <taxon>Paraburkholderia</taxon>
    </lineage>
</organism>
<dbReference type="EMBL" id="QJSQ01000008">
    <property type="protein sequence ID" value="PYE23114.1"/>
    <property type="molecule type" value="Genomic_DNA"/>
</dbReference>
<comment type="caution">
    <text evidence="1">The sequence shown here is derived from an EMBL/GenBank/DDBJ whole genome shotgun (WGS) entry which is preliminary data.</text>
</comment>
<evidence type="ECO:0000313" key="1">
    <source>
        <dbReference type="EMBL" id="PYE23114.1"/>
    </source>
</evidence>
<protein>
    <submittedName>
        <fullName evidence="1">Putative enzyme related to lactoylglutathione lyase</fullName>
    </submittedName>
</protein>
<dbReference type="AlphaFoldDB" id="A0A2V4TWX4"/>
<accession>A0A2V4TWX4</accession>
<sequence>MKLLHHAFRLYVEPAIFDRTIAFYEALQGISCERRIPFPHLGINVAVVGAFIVLAGTKEALSGFREASSLLVVDDLDGTLSWAVDEGATVLHGPQDAPGGRNATVRNPDGLVAEYYQPMSS</sequence>
<dbReference type="GO" id="GO:0016829">
    <property type="term" value="F:lyase activity"/>
    <property type="evidence" value="ECO:0007669"/>
    <property type="project" value="UniProtKB-KW"/>
</dbReference>
<name>A0A2V4TWX4_9BURK</name>
<keyword evidence="1" id="KW-0456">Lyase</keyword>
<proteinExistence type="predicted"/>
<dbReference type="RefSeq" id="WP_110855069.1">
    <property type="nucleotide sequence ID" value="NZ_QJSQ01000008.1"/>
</dbReference>
<dbReference type="OrthoDB" id="1492945at2"/>
<dbReference type="Proteomes" id="UP000247772">
    <property type="component" value="Unassembled WGS sequence"/>
</dbReference>
<evidence type="ECO:0000313" key="2">
    <source>
        <dbReference type="Proteomes" id="UP000247772"/>
    </source>
</evidence>
<dbReference type="Gene3D" id="3.10.180.10">
    <property type="entry name" value="2,3-Dihydroxybiphenyl 1,2-Dioxygenase, domain 1"/>
    <property type="match status" value="1"/>
</dbReference>